<dbReference type="AlphaFoldDB" id="W2WUJ4"/>
<feature type="compositionally biased region" description="Basic and acidic residues" evidence="1">
    <location>
        <begin position="224"/>
        <end position="233"/>
    </location>
</feature>
<dbReference type="Proteomes" id="UP000018958">
    <property type="component" value="Unassembled WGS sequence"/>
</dbReference>
<protein>
    <submittedName>
        <fullName evidence="2">Uncharacterized protein</fullName>
    </submittedName>
</protein>
<proteinExistence type="predicted"/>
<evidence type="ECO:0000313" key="3">
    <source>
        <dbReference type="Proteomes" id="UP000018958"/>
    </source>
</evidence>
<accession>W2WUJ4</accession>
<feature type="compositionally biased region" description="Basic and acidic residues" evidence="1">
    <location>
        <begin position="518"/>
        <end position="528"/>
    </location>
</feature>
<organism evidence="2 3">
    <name type="scientific">Phytophthora nicotianae CJ01A1</name>
    <dbReference type="NCBI Taxonomy" id="1317063"/>
    <lineage>
        <taxon>Eukaryota</taxon>
        <taxon>Sar</taxon>
        <taxon>Stramenopiles</taxon>
        <taxon>Oomycota</taxon>
        <taxon>Peronosporomycetes</taxon>
        <taxon>Peronosporales</taxon>
        <taxon>Peronosporaceae</taxon>
        <taxon>Phytophthora</taxon>
    </lineage>
</organism>
<sequence length="604" mass="67058">MGSSSVAVGDLAFVGPVHASTLAEFRYVRVNRITGDAVCAAVVGPDSDEDDEEEISISMEMVARRVVDASEAKLWPGAYVSRLVAFVQPDGAKVGQWAYGVVKRYDALVDKSVLNSLCGVNVVSVTLTDPPRIIKVDPVNYALQIGAGTSDMVLNPQELLEQQNTVCVACRKRRGALPSKVQAMLTVPFQPGDVAALVRPHDLQVVYVRRQHFLDVAKGSPKKNRSDLYRDPKTPANPSTPSSDTSPTSDREFAEDVRLQTDIDSIRQQNRGLGKRQRESFAGDLDEFAMADEVSDDDDDYRRVRPQVAFRPSATQHRVHLSVINQRYKGKNAQVILEMMQHSDHVLFLGQPPVLRGAFDFGFNGGVLSVMHFREAGLLDRVRAMESSASSTDFSERNVLRPVAAASSRGELVNALRSFHIFGSQFYNQLVVDLLDTATMFVDRYRGLRETDAFGWKLMTYWVAKKFRKFRSHLVARDTNAAAAVRFEFSRTDEELMEVKDIRSQHRHNEAAVSRTRHGADTIKPADRPRRFSSIPAPVLEALPVKDGKRLCMKAISKAGCTGNGNGGCFDPKRSHFKPDQLPEIVKAYIDDNYKGLAPTDQDS</sequence>
<feature type="compositionally biased region" description="Low complexity" evidence="1">
    <location>
        <begin position="239"/>
        <end position="248"/>
    </location>
</feature>
<feature type="region of interest" description="Disordered" evidence="1">
    <location>
        <begin position="219"/>
        <end position="278"/>
    </location>
</feature>
<comment type="caution">
    <text evidence="2">The sequence shown here is derived from an EMBL/GenBank/DDBJ whole genome shotgun (WGS) entry which is preliminary data.</text>
</comment>
<dbReference type="OrthoDB" id="126155at2759"/>
<name>W2WUJ4_PHYNI</name>
<evidence type="ECO:0000313" key="2">
    <source>
        <dbReference type="EMBL" id="ETP14186.1"/>
    </source>
</evidence>
<feature type="compositionally biased region" description="Basic and acidic residues" evidence="1">
    <location>
        <begin position="249"/>
        <end position="265"/>
    </location>
</feature>
<evidence type="ECO:0000256" key="1">
    <source>
        <dbReference type="SAM" id="MobiDB-lite"/>
    </source>
</evidence>
<gene>
    <name evidence="2" type="ORF">F441_10846</name>
</gene>
<feature type="region of interest" description="Disordered" evidence="1">
    <location>
        <begin position="507"/>
        <end position="528"/>
    </location>
</feature>
<reference evidence="2 3" key="1">
    <citation type="submission" date="2013-11" db="EMBL/GenBank/DDBJ databases">
        <title>The Genome Sequence of Phytophthora parasitica CJ01A1.</title>
        <authorList>
            <consortium name="The Broad Institute Genomics Platform"/>
            <person name="Russ C."/>
            <person name="Tyler B."/>
            <person name="Panabieres F."/>
            <person name="Shan W."/>
            <person name="Tripathy S."/>
            <person name="Grunwald N."/>
            <person name="Machado M."/>
            <person name="Johnson C.S."/>
            <person name="Walker B."/>
            <person name="Young S.K."/>
            <person name="Zeng Q."/>
            <person name="Gargeya S."/>
            <person name="Fitzgerald M."/>
            <person name="Haas B."/>
            <person name="Abouelleil A."/>
            <person name="Allen A.W."/>
            <person name="Alvarado L."/>
            <person name="Arachchi H.M."/>
            <person name="Berlin A.M."/>
            <person name="Chapman S.B."/>
            <person name="Gainer-Dewar J."/>
            <person name="Goldberg J."/>
            <person name="Griggs A."/>
            <person name="Gujja S."/>
            <person name="Hansen M."/>
            <person name="Howarth C."/>
            <person name="Imamovic A."/>
            <person name="Ireland A."/>
            <person name="Larimer J."/>
            <person name="McCowan C."/>
            <person name="Murphy C."/>
            <person name="Pearson M."/>
            <person name="Poon T.W."/>
            <person name="Priest M."/>
            <person name="Roberts A."/>
            <person name="Saif S."/>
            <person name="Shea T."/>
            <person name="Sisk P."/>
            <person name="Sykes S."/>
            <person name="Wortman J."/>
            <person name="Nusbaum C."/>
            <person name="Birren B."/>
        </authorList>
    </citation>
    <scope>NUCLEOTIDE SEQUENCE [LARGE SCALE GENOMIC DNA]</scope>
    <source>
        <strain evidence="2 3">CJ01A1</strain>
    </source>
</reference>
<dbReference type="EMBL" id="ANIX01002154">
    <property type="protein sequence ID" value="ETP14186.1"/>
    <property type="molecule type" value="Genomic_DNA"/>
</dbReference>